<evidence type="ECO:0000256" key="1">
    <source>
        <dbReference type="SAM" id="MobiDB-lite"/>
    </source>
</evidence>
<evidence type="ECO:0000256" key="2">
    <source>
        <dbReference type="SAM" id="Phobius"/>
    </source>
</evidence>
<keyword evidence="2" id="KW-1133">Transmembrane helix</keyword>
<dbReference type="OrthoDB" id="116443at2759"/>
<feature type="compositionally biased region" description="Basic residues" evidence="1">
    <location>
        <begin position="150"/>
        <end position="167"/>
    </location>
</feature>
<keyword evidence="2" id="KW-0812">Transmembrane</keyword>
<keyword evidence="3" id="KW-0732">Signal</keyword>
<dbReference type="EMBL" id="NBNE01000049">
    <property type="protein sequence ID" value="OWZ23693.1"/>
    <property type="molecule type" value="Genomic_DNA"/>
</dbReference>
<protein>
    <recommendedName>
        <fullName evidence="6">WAT1-related protein</fullName>
    </recommendedName>
</protein>
<feature type="transmembrane region" description="Helical" evidence="2">
    <location>
        <begin position="42"/>
        <end position="66"/>
    </location>
</feature>
<keyword evidence="2" id="KW-0472">Membrane</keyword>
<feature type="region of interest" description="Disordered" evidence="1">
    <location>
        <begin position="147"/>
        <end position="167"/>
    </location>
</feature>
<feature type="chain" id="PRO_5012963047" description="WAT1-related protein" evidence="3">
    <location>
        <begin position="19"/>
        <end position="167"/>
    </location>
</feature>
<organism evidence="4 5">
    <name type="scientific">Phytophthora megakarya</name>
    <dbReference type="NCBI Taxonomy" id="4795"/>
    <lineage>
        <taxon>Eukaryota</taxon>
        <taxon>Sar</taxon>
        <taxon>Stramenopiles</taxon>
        <taxon>Oomycota</taxon>
        <taxon>Peronosporomycetes</taxon>
        <taxon>Peronosporales</taxon>
        <taxon>Peronosporaceae</taxon>
        <taxon>Phytophthora</taxon>
    </lineage>
</organism>
<keyword evidence="5" id="KW-1185">Reference proteome</keyword>
<evidence type="ECO:0000313" key="5">
    <source>
        <dbReference type="Proteomes" id="UP000198211"/>
    </source>
</evidence>
<sequence>MRMMYALQSLLVASSTMATSYDPQYIVLGKDGMEVVGVDPRVYGAVVFAELSCCFVAFIGYLVRSIPLWVGFSRGQKCCLLVAFSVAILYQFAALGWFFGAVTPELMVGLSSLITRMISLGMVPITTTSFMGRARAICQDHTTITAPARKSSHPRNSRRHHARARSS</sequence>
<name>A0A225X1U6_9STRA</name>
<feature type="transmembrane region" description="Helical" evidence="2">
    <location>
        <begin position="78"/>
        <end position="100"/>
    </location>
</feature>
<evidence type="ECO:0008006" key="6">
    <source>
        <dbReference type="Google" id="ProtNLM"/>
    </source>
</evidence>
<proteinExistence type="predicted"/>
<reference evidence="5" key="1">
    <citation type="submission" date="2017-03" db="EMBL/GenBank/DDBJ databases">
        <title>Phytopthora megakarya and P. palmivora, two closely related causual agents of cacao black pod achieved similar genome size and gene model numbers by different mechanisms.</title>
        <authorList>
            <person name="Ali S."/>
            <person name="Shao J."/>
            <person name="Larry D.J."/>
            <person name="Kronmiller B."/>
            <person name="Shen D."/>
            <person name="Strem M.D."/>
            <person name="Melnick R.L."/>
            <person name="Guiltinan M.J."/>
            <person name="Tyler B.M."/>
            <person name="Meinhardt L.W."/>
            <person name="Bailey B.A."/>
        </authorList>
    </citation>
    <scope>NUCLEOTIDE SEQUENCE [LARGE SCALE GENOMIC DNA]</scope>
    <source>
        <strain evidence="5">zdho120</strain>
    </source>
</reference>
<gene>
    <name evidence="4" type="ORF">PHMEG_0001376</name>
</gene>
<comment type="caution">
    <text evidence="4">The sequence shown here is derived from an EMBL/GenBank/DDBJ whole genome shotgun (WGS) entry which is preliminary data.</text>
</comment>
<evidence type="ECO:0000256" key="3">
    <source>
        <dbReference type="SAM" id="SignalP"/>
    </source>
</evidence>
<feature type="signal peptide" evidence="3">
    <location>
        <begin position="1"/>
        <end position="18"/>
    </location>
</feature>
<dbReference type="AlphaFoldDB" id="A0A225X1U6"/>
<accession>A0A225X1U6</accession>
<evidence type="ECO:0000313" key="4">
    <source>
        <dbReference type="EMBL" id="OWZ23693.1"/>
    </source>
</evidence>
<dbReference type="Proteomes" id="UP000198211">
    <property type="component" value="Unassembled WGS sequence"/>
</dbReference>
<feature type="transmembrane region" description="Helical" evidence="2">
    <location>
        <begin position="106"/>
        <end position="125"/>
    </location>
</feature>